<evidence type="ECO:0000313" key="1">
    <source>
        <dbReference type="EMBL" id="QGH32861.1"/>
    </source>
</evidence>
<organism evidence="1 2">
    <name type="scientific">Gracilibacillus salitolerans</name>
    <dbReference type="NCBI Taxonomy" id="2663022"/>
    <lineage>
        <taxon>Bacteria</taxon>
        <taxon>Bacillati</taxon>
        <taxon>Bacillota</taxon>
        <taxon>Bacilli</taxon>
        <taxon>Bacillales</taxon>
        <taxon>Bacillaceae</taxon>
        <taxon>Gracilibacillus</taxon>
    </lineage>
</organism>
<evidence type="ECO:0000313" key="2">
    <source>
        <dbReference type="Proteomes" id="UP000339690"/>
    </source>
</evidence>
<dbReference type="Gene3D" id="3.40.30.120">
    <property type="match status" value="1"/>
</dbReference>
<gene>
    <name evidence="1" type="ORF">GI584_01800</name>
</gene>
<keyword evidence="2" id="KW-1185">Reference proteome</keyword>
<reference evidence="1 2" key="1">
    <citation type="submission" date="2019-11" db="EMBL/GenBank/DDBJ databases">
        <title>Gracilibacillus salitolerans sp. nov., a moderate halophile isolated from a saline soil in northwest China.</title>
        <authorList>
            <person name="Gan L."/>
        </authorList>
    </citation>
    <scope>NUCLEOTIDE SEQUENCE [LARGE SCALE GENOMIC DNA]</scope>
    <source>
        <strain evidence="1 2">SCU50</strain>
    </source>
</reference>
<dbReference type="AlphaFoldDB" id="A0A5Q2TFF6"/>
<dbReference type="EMBL" id="CP045915">
    <property type="protein sequence ID" value="QGH32861.1"/>
    <property type="molecule type" value="Genomic_DNA"/>
</dbReference>
<proteinExistence type="predicted"/>
<name>A0A5Q2TFF6_9BACI</name>
<accession>A0A5Q2TFF6</accession>
<sequence>MCNRNFVLFHGSKGTSWNSVVSSVSQHHNLKIDVYKLDAGKESALEIESSGAVLIRPDGYVALRVMKANHNSEHQLLQGLKQILHA</sequence>
<dbReference type="KEGG" id="grc:GI584_01800"/>
<dbReference type="Proteomes" id="UP000339690">
    <property type="component" value="Chromosome"/>
</dbReference>
<dbReference type="Pfam" id="PF21274">
    <property type="entry name" value="Rng_hyd_C"/>
    <property type="match status" value="1"/>
</dbReference>
<protein>
    <submittedName>
        <fullName evidence="1">Uncharacterized protein</fullName>
    </submittedName>
</protein>